<evidence type="ECO:0000256" key="1">
    <source>
        <dbReference type="ARBA" id="ARBA00004123"/>
    </source>
</evidence>
<gene>
    <name evidence="7" type="ORF">PV08_08808</name>
</gene>
<evidence type="ECO:0000313" key="8">
    <source>
        <dbReference type="Proteomes" id="UP000053328"/>
    </source>
</evidence>
<reference evidence="7 8" key="1">
    <citation type="submission" date="2015-01" db="EMBL/GenBank/DDBJ databases">
        <title>The Genome Sequence of Exophiala spinifera CBS89968.</title>
        <authorList>
            <consortium name="The Broad Institute Genomics Platform"/>
            <person name="Cuomo C."/>
            <person name="de Hoog S."/>
            <person name="Gorbushina A."/>
            <person name="Stielow B."/>
            <person name="Teixiera M."/>
            <person name="Abouelleil A."/>
            <person name="Chapman S.B."/>
            <person name="Priest M."/>
            <person name="Young S.K."/>
            <person name="Wortman J."/>
            <person name="Nusbaum C."/>
            <person name="Birren B."/>
        </authorList>
    </citation>
    <scope>NUCLEOTIDE SEQUENCE [LARGE SCALE GENOMIC DNA]</scope>
    <source>
        <strain evidence="7 8">CBS 89968</strain>
    </source>
</reference>
<dbReference type="InterPro" id="IPR013882">
    <property type="entry name" value="Ctp1_C"/>
</dbReference>
<dbReference type="OrthoDB" id="5801062at2759"/>
<dbReference type="VEuPathDB" id="FungiDB:PV08_08808"/>
<evidence type="ECO:0000256" key="2">
    <source>
        <dbReference type="ARBA" id="ARBA00022763"/>
    </source>
</evidence>
<feature type="compositionally biased region" description="Polar residues" evidence="5">
    <location>
        <begin position="205"/>
        <end position="220"/>
    </location>
</feature>
<feature type="compositionally biased region" description="Low complexity" evidence="5">
    <location>
        <begin position="326"/>
        <end position="387"/>
    </location>
</feature>
<feature type="compositionally biased region" description="Low complexity" evidence="5">
    <location>
        <begin position="160"/>
        <end position="171"/>
    </location>
</feature>
<evidence type="ECO:0000256" key="5">
    <source>
        <dbReference type="SAM" id="MobiDB-lite"/>
    </source>
</evidence>
<protein>
    <recommendedName>
        <fullName evidence="6">DNA endonuclease activator Ctp1 C-terminal domain-containing protein</fullName>
    </recommendedName>
</protein>
<sequence>MDASPQTLTSTLILALHQSELLLRQLDESNKTIERLGSENERIKLELDQLRSQKSGSSNNSPDQQLMDENEQLKKDLSDLRNAQHNVPVPCTRLDEALAQETEQLKEEVQESRRKLEQFSDMTAQFEQLFRKDVERQAEIDQLKSKLRVLQAKERKWRLSNTSVSSPIISSDEADANANTTSPGTTKRKRPRSRSPEVLKEITGNVPTGSSAKISTSTTRPKFKRHSDQGVDAIPAVAEDGEDYRNKQQSDGGQGQREKPKESTEGIPSKHRLKALLTTPAANPSLLLLRPEGASTSASNKSRGTPSAEHHQQQPKSHGSTPFEEATATATTPTPTTPTLTPSKPAATTTTTTAAAAAATMATTTLANASKPTASTSSSSSTATTTSVRKPPFLPPKSSRHVLGPEDDEPFRSRPLGRLNLTHFKINTAYTGGVDYAYDEVVRGHARRCLPGCTRPECCGHKFRVLADTLPAAADELSDDALLLDFLGPGSEARIADLTAIARANLLHEARAKRLANLYGRAHRETFERARSPPGFWNTEFPSTQEDKENREQSRQREREEVERRYHDAKRGGGRWLFADE</sequence>
<keyword evidence="3" id="KW-0539">Nucleus</keyword>
<keyword evidence="4" id="KW-0175">Coiled coil</keyword>
<keyword evidence="2" id="KW-0227">DNA damage</keyword>
<dbReference type="Pfam" id="PF08573">
    <property type="entry name" value="SAE2"/>
    <property type="match status" value="1"/>
</dbReference>
<dbReference type="AlphaFoldDB" id="A0A0D1ZLC5"/>
<comment type="subcellular location">
    <subcellularLocation>
        <location evidence="1">Nucleus</location>
    </subcellularLocation>
</comment>
<keyword evidence="8" id="KW-1185">Reference proteome</keyword>
<dbReference type="GeneID" id="27335891"/>
<feature type="compositionally biased region" description="Basic and acidic residues" evidence="5">
    <location>
        <begin position="545"/>
        <end position="571"/>
    </location>
</feature>
<feature type="region of interest" description="Disordered" evidence="5">
    <location>
        <begin position="159"/>
        <end position="272"/>
    </location>
</feature>
<evidence type="ECO:0000259" key="6">
    <source>
        <dbReference type="Pfam" id="PF08573"/>
    </source>
</evidence>
<evidence type="ECO:0000313" key="7">
    <source>
        <dbReference type="EMBL" id="KIW13617.1"/>
    </source>
</evidence>
<dbReference type="EMBL" id="KN847497">
    <property type="protein sequence ID" value="KIW13617.1"/>
    <property type="molecule type" value="Genomic_DNA"/>
</dbReference>
<name>A0A0D1ZLC5_9EURO</name>
<dbReference type="GO" id="GO:0005634">
    <property type="term" value="C:nucleus"/>
    <property type="evidence" value="ECO:0007669"/>
    <property type="project" value="UniProtKB-SubCell"/>
</dbReference>
<proteinExistence type="predicted"/>
<feature type="compositionally biased region" description="Polar residues" evidence="5">
    <location>
        <begin position="294"/>
        <end position="305"/>
    </location>
</feature>
<dbReference type="STRING" id="91928.A0A0D1ZLC5"/>
<evidence type="ECO:0000256" key="4">
    <source>
        <dbReference type="SAM" id="Coils"/>
    </source>
</evidence>
<organism evidence="7 8">
    <name type="scientific">Exophiala spinifera</name>
    <dbReference type="NCBI Taxonomy" id="91928"/>
    <lineage>
        <taxon>Eukaryota</taxon>
        <taxon>Fungi</taxon>
        <taxon>Dikarya</taxon>
        <taxon>Ascomycota</taxon>
        <taxon>Pezizomycotina</taxon>
        <taxon>Eurotiomycetes</taxon>
        <taxon>Chaetothyriomycetidae</taxon>
        <taxon>Chaetothyriales</taxon>
        <taxon>Herpotrichiellaceae</taxon>
        <taxon>Exophiala</taxon>
    </lineage>
</organism>
<accession>A0A0D1ZLC5</accession>
<evidence type="ECO:0000256" key="3">
    <source>
        <dbReference type="ARBA" id="ARBA00023242"/>
    </source>
</evidence>
<feature type="coiled-coil region" evidence="4">
    <location>
        <begin position="26"/>
        <end position="122"/>
    </location>
</feature>
<dbReference type="GO" id="GO:0006281">
    <property type="term" value="P:DNA repair"/>
    <property type="evidence" value="ECO:0007669"/>
    <property type="project" value="InterPro"/>
</dbReference>
<dbReference type="HOGENOM" id="CLU_035435_0_0_1"/>
<dbReference type="RefSeq" id="XP_016233833.1">
    <property type="nucleotide sequence ID" value="XM_016383130.1"/>
</dbReference>
<feature type="region of interest" description="Disordered" evidence="5">
    <location>
        <begin position="531"/>
        <end position="581"/>
    </location>
</feature>
<dbReference type="Proteomes" id="UP000053328">
    <property type="component" value="Unassembled WGS sequence"/>
</dbReference>
<feature type="domain" description="DNA endonuclease activator Ctp1 C-terminal" evidence="6">
    <location>
        <begin position="437"/>
        <end position="546"/>
    </location>
</feature>
<feature type="region of interest" description="Disordered" evidence="5">
    <location>
        <begin position="293"/>
        <end position="415"/>
    </location>
</feature>